<dbReference type="EMBL" id="JAACNH010000002">
    <property type="protein sequence ID" value="KAG8450089.1"/>
    <property type="molecule type" value="Genomic_DNA"/>
</dbReference>
<keyword evidence="1" id="KW-0812">Transmembrane</keyword>
<feature type="transmembrane region" description="Helical" evidence="1">
    <location>
        <begin position="70"/>
        <end position="94"/>
    </location>
</feature>
<sequence length="100" mass="11261">MSKNLLLICLNQSDVPFILVCHRQFPASTKRPFDIDRGLPGLVSLRCFSLCVLLRIGHGILQFVVTCVSRGIFCVVLCFVCLVCEVVFLCLFLCKFVNTF</sequence>
<dbReference type="AlphaFoldDB" id="A0A8T2JY07"/>
<proteinExistence type="predicted"/>
<dbReference type="Proteomes" id="UP000812440">
    <property type="component" value="Chromosome 2"/>
</dbReference>
<evidence type="ECO:0000256" key="1">
    <source>
        <dbReference type="SAM" id="Phobius"/>
    </source>
</evidence>
<gene>
    <name evidence="2" type="ORF">GDO86_002640</name>
</gene>
<reference evidence="2" key="1">
    <citation type="thesis" date="2020" institute="ProQuest LLC" country="789 East Eisenhower Parkway, Ann Arbor, MI, USA">
        <title>Comparative Genomics and Chromosome Evolution.</title>
        <authorList>
            <person name="Mudd A.B."/>
        </authorList>
    </citation>
    <scope>NUCLEOTIDE SEQUENCE</scope>
    <source>
        <strain evidence="2">Female2</strain>
        <tissue evidence="2">Blood</tissue>
    </source>
</reference>
<keyword evidence="1" id="KW-1133">Transmembrane helix</keyword>
<keyword evidence="3" id="KW-1185">Reference proteome</keyword>
<comment type="caution">
    <text evidence="2">The sequence shown here is derived from an EMBL/GenBank/DDBJ whole genome shotgun (WGS) entry which is preliminary data.</text>
</comment>
<accession>A0A8T2JY07</accession>
<name>A0A8T2JY07_9PIPI</name>
<keyword evidence="1" id="KW-0472">Membrane</keyword>
<evidence type="ECO:0000313" key="2">
    <source>
        <dbReference type="EMBL" id="KAG8450089.1"/>
    </source>
</evidence>
<evidence type="ECO:0000313" key="3">
    <source>
        <dbReference type="Proteomes" id="UP000812440"/>
    </source>
</evidence>
<organism evidence="2 3">
    <name type="scientific">Hymenochirus boettgeri</name>
    <name type="common">Congo dwarf clawed frog</name>
    <dbReference type="NCBI Taxonomy" id="247094"/>
    <lineage>
        <taxon>Eukaryota</taxon>
        <taxon>Metazoa</taxon>
        <taxon>Chordata</taxon>
        <taxon>Craniata</taxon>
        <taxon>Vertebrata</taxon>
        <taxon>Euteleostomi</taxon>
        <taxon>Amphibia</taxon>
        <taxon>Batrachia</taxon>
        <taxon>Anura</taxon>
        <taxon>Pipoidea</taxon>
        <taxon>Pipidae</taxon>
        <taxon>Pipinae</taxon>
        <taxon>Hymenochirus</taxon>
    </lineage>
</organism>
<protein>
    <submittedName>
        <fullName evidence="2">Uncharacterized protein</fullName>
    </submittedName>
</protein>